<name>A0A8K0QS00_9PLEO</name>
<dbReference type="PANTHER" id="PTHR37543:SF1">
    <property type="entry name" value="CCCH ZINC FINGER DNA BINDING PROTEIN (AFU_ORTHOLOGUE AFUA_5G12760)"/>
    <property type="match status" value="1"/>
</dbReference>
<reference evidence="2" key="1">
    <citation type="journal article" date="2021" name="Nat. Commun.">
        <title>Genetic determinants of endophytism in the Arabidopsis root mycobiome.</title>
        <authorList>
            <person name="Mesny F."/>
            <person name="Miyauchi S."/>
            <person name="Thiergart T."/>
            <person name="Pickel B."/>
            <person name="Atanasova L."/>
            <person name="Karlsson M."/>
            <person name="Huettel B."/>
            <person name="Barry K.W."/>
            <person name="Haridas S."/>
            <person name="Chen C."/>
            <person name="Bauer D."/>
            <person name="Andreopoulos W."/>
            <person name="Pangilinan J."/>
            <person name="LaButti K."/>
            <person name="Riley R."/>
            <person name="Lipzen A."/>
            <person name="Clum A."/>
            <person name="Drula E."/>
            <person name="Henrissat B."/>
            <person name="Kohler A."/>
            <person name="Grigoriev I.V."/>
            <person name="Martin F.M."/>
            <person name="Hacquard S."/>
        </authorList>
    </citation>
    <scope>NUCLEOTIDE SEQUENCE</scope>
    <source>
        <strain evidence="2">MPI-SDFR-AT-0120</strain>
    </source>
</reference>
<evidence type="ECO:0000313" key="2">
    <source>
        <dbReference type="EMBL" id="KAH7068709.1"/>
    </source>
</evidence>
<dbReference type="EMBL" id="JAGMVJ010000031">
    <property type="protein sequence ID" value="KAH7068709.1"/>
    <property type="molecule type" value="Genomic_DNA"/>
</dbReference>
<dbReference type="InterPro" id="IPR057654">
    <property type="entry name" value="Znf-CCCH_tandem"/>
</dbReference>
<proteinExistence type="predicted"/>
<comment type="caution">
    <text evidence="2">The sequence shown here is derived from an EMBL/GenBank/DDBJ whole genome shotgun (WGS) entry which is preliminary data.</text>
</comment>
<accession>A0A8K0QS00</accession>
<organism evidence="2 3">
    <name type="scientific">Paraphoma chrysanthemicola</name>
    <dbReference type="NCBI Taxonomy" id="798071"/>
    <lineage>
        <taxon>Eukaryota</taxon>
        <taxon>Fungi</taxon>
        <taxon>Dikarya</taxon>
        <taxon>Ascomycota</taxon>
        <taxon>Pezizomycotina</taxon>
        <taxon>Dothideomycetes</taxon>
        <taxon>Pleosporomycetidae</taxon>
        <taxon>Pleosporales</taxon>
        <taxon>Pleosporineae</taxon>
        <taxon>Phaeosphaeriaceae</taxon>
        <taxon>Paraphoma</taxon>
    </lineage>
</organism>
<dbReference type="OrthoDB" id="3761177at2759"/>
<dbReference type="Pfam" id="PF25543">
    <property type="entry name" value="zf-CCCH_tandem"/>
    <property type="match status" value="1"/>
</dbReference>
<dbReference type="AlphaFoldDB" id="A0A8K0QS00"/>
<dbReference type="Proteomes" id="UP000813461">
    <property type="component" value="Unassembled WGS sequence"/>
</dbReference>
<evidence type="ECO:0000313" key="3">
    <source>
        <dbReference type="Proteomes" id="UP000813461"/>
    </source>
</evidence>
<protein>
    <recommendedName>
        <fullName evidence="1">Tandem CCCH zinc finger domain-containing protein</fullName>
    </recommendedName>
</protein>
<keyword evidence="3" id="KW-1185">Reference proteome</keyword>
<gene>
    <name evidence="2" type="ORF">FB567DRAFT_541033</name>
</gene>
<feature type="domain" description="Tandem CCCH zinc finger" evidence="1">
    <location>
        <begin position="199"/>
        <end position="244"/>
    </location>
</feature>
<sequence>MRDRGTNKDEMSHLLRTCIKQSVPRSILDFNIDDCRLVVRIFVHPDVKTLLDPNPMAQFADDFLNDDPHWTVVVGQDPPITTNSVRDQIEDFVTASLQDTNCKHILIASGASTKNYALDSRVTRVAILPGYVPVNASGERIDIHPVTKPDQTCFNEYDLHRLRHDERSPCSNFHIGDGCDEKECEYDHSRLSEKARNAVRFFCYKKPCADGSSCRRVGCFFGHGCLRTTCDRNKCKYAPEQHGLSRELHHWELGRLRYWKMM</sequence>
<evidence type="ECO:0000259" key="1">
    <source>
        <dbReference type="Pfam" id="PF25543"/>
    </source>
</evidence>
<dbReference type="PANTHER" id="PTHR37543">
    <property type="entry name" value="CCCH ZINC FINGER DNA BINDING PROTEIN (AFU_ORTHOLOGUE AFUA_5G12760)"/>
    <property type="match status" value="1"/>
</dbReference>